<protein>
    <submittedName>
        <fullName evidence="2">15475_t:CDS:1</fullName>
    </submittedName>
</protein>
<evidence type="ECO:0000313" key="2">
    <source>
        <dbReference type="EMBL" id="CAG8569845.1"/>
    </source>
</evidence>
<proteinExistence type="predicted"/>
<feature type="transmembrane region" description="Helical" evidence="1">
    <location>
        <begin position="82"/>
        <end position="104"/>
    </location>
</feature>
<keyword evidence="1" id="KW-0812">Transmembrane</keyword>
<accession>A0A9N9BNJ8</accession>
<organism evidence="2 3">
    <name type="scientific">Funneliformis mosseae</name>
    <name type="common">Endomycorrhizal fungus</name>
    <name type="synonym">Glomus mosseae</name>
    <dbReference type="NCBI Taxonomy" id="27381"/>
    <lineage>
        <taxon>Eukaryota</taxon>
        <taxon>Fungi</taxon>
        <taxon>Fungi incertae sedis</taxon>
        <taxon>Mucoromycota</taxon>
        <taxon>Glomeromycotina</taxon>
        <taxon>Glomeromycetes</taxon>
        <taxon>Glomerales</taxon>
        <taxon>Glomeraceae</taxon>
        <taxon>Funneliformis</taxon>
    </lineage>
</organism>
<gene>
    <name evidence="2" type="ORF">FMOSSE_LOCUS7396</name>
</gene>
<keyword evidence="3" id="KW-1185">Reference proteome</keyword>
<name>A0A9N9BNJ8_FUNMO</name>
<evidence type="ECO:0000256" key="1">
    <source>
        <dbReference type="SAM" id="Phobius"/>
    </source>
</evidence>
<keyword evidence="1" id="KW-0472">Membrane</keyword>
<reference evidence="2" key="1">
    <citation type="submission" date="2021-06" db="EMBL/GenBank/DDBJ databases">
        <authorList>
            <person name="Kallberg Y."/>
            <person name="Tangrot J."/>
            <person name="Rosling A."/>
        </authorList>
    </citation>
    <scope>NUCLEOTIDE SEQUENCE</scope>
    <source>
        <strain evidence="2">87-6 pot B 2015</strain>
    </source>
</reference>
<dbReference type="EMBL" id="CAJVPP010001716">
    <property type="protein sequence ID" value="CAG8569845.1"/>
    <property type="molecule type" value="Genomic_DNA"/>
</dbReference>
<evidence type="ECO:0000313" key="3">
    <source>
        <dbReference type="Proteomes" id="UP000789375"/>
    </source>
</evidence>
<comment type="caution">
    <text evidence="2">The sequence shown here is derived from an EMBL/GenBank/DDBJ whole genome shotgun (WGS) entry which is preliminary data.</text>
</comment>
<keyword evidence="1" id="KW-1133">Transmembrane helix</keyword>
<dbReference type="Proteomes" id="UP000789375">
    <property type="component" value="Unassembled WGS sequence"/>
</dbReference>
<dbReference type="AlphaFoldDB" id="A0A9N9BNJ8"/>
<sequence>MFGNWEWKIANVYDLTIDTCYRAIERRIRFANSEETLINLESTSKRTSRGKEADVSFTPWNELLFAVKLIRFSRIKLSAPDIFATVTTLFSCLGLLYFGFGIIVR</sequence>